<dbReference type="Gene3D" id="1.20.5.110">
    <property type="match status" value="1"/>
</dbReference>
<dbReference type="RefSeq" id="WP_126767811.1">
    <property type="nucleotide sequence ID" value="NZ_PIPJ01000007.1"/>
</dbReference>
<dbReference type="OrthoDB" id="9768142at2"/>
<comment type="caution">
    <text evidence="6">The sequence shown here is derived from an EMBL/GenBank/DDBJ whole genome shotgun (WGS) entry which is preliminary data.</text>
</comment>
<dbReference type="Gene3D" id="1.25.40.10">
    <property type="entry name" value="Tetratricopeptide repeat domain"/>
    <property type="match status" value="1"/>
</dbReference>
<gene>
    <name evidence="6" type="primary">ygbF</name>
    <name evidence="2" type="synonym">cpoB</name>
    <name evidence="6" type="ORF">CWE08_09645</name>
</gene>
<dbReference type="SUPFAM" id="SSF48452">
    <property type="entry name" value="TPR-like"/>
    <property type="match status" value="1"/>
</dbReference>
<comment type="similarity">
    <text evidence="2">Belongs to the CpoB family.</text>
</comment>
<organism evidence="6 7">
    <name type="scientific">Aliidiomarina iranensis</name>
    <dbReference type="NCBI Taxonomy" id="1434071"/>
    <lineage>
        <taxon>Bacteria</taxon>
        <taxon>Pseudomonadati</taxon>
        <taxon>Pseudomonadota</taxon>
        <taxon>Gammaproteobacteria</taxon>
        <taxon>Alteromonadales</taxon>
        <taxon>Idiomarinaceae</taxon>
        <taxon>Aliidiomarina</taxon>
    </lineage>
</organism>
<dbReference type="InterPro" id="IPR045861">
    <property type="entry name" value="CorA_cytoplasmic_dom"/>
</dbReference>
<dbReference type="SUPFAM" id="SSF143865">
    <property type="entry name" value="CorA soluble domain-like"/>
    <property type="match status" value="1"/>
</dbReference>
<feature type="domain" description="Outer membrane lipoprotein BamD-like" evidence="4">
    <location>
        <begin position="158"/>
        <end position="246"/>
    </location>
</feature>
<dbReference type="PROSITE" id="PS50005">
    <property type="entry name" value="TPR"/>
    <property type="match status" value="1"/>
</dbReference>
<reference evidence="7" key="1">
    <citation type="journal article" date="2018" name="Front. Microbiol.">
        <title>Genome-Based Analysis Reveals the Taxonomy and Diversity of the Family Idiomarinaceae.</title>
        <authorList>
            <person name="Liu Y."/>
            <person name="Lai Q."/>
            <person name="Shao Z."/>
        </authorList>
    </citation>
    <scope>NUCLEOTIDE SEQUENCE [LARGE SCALE GENOMIC DNA]</scope>
    <source>
        <strain evidence="7">GBPy7</strain>
    </source>
</reference>
<dbReference type="EMBL" id="PIPJ01000007">
    <property type="protein sequence ID" value="RUO19680.1"/>
    <property type="molecule type" value="Genomic_DNA"/>
</dbReference>
<dbReference type="Pfam" id="PF13525">
    <property type="entry name" value="YfiO"/>
    <property type="match status" value="1"/>
</dbReference>
<keyword evidence="3" id="KW-0802">TPR repeat</keyword>
<dbReference type="InterPro" id="IPR019734">
    <property type="entry name" value="TPR_rpt"/>
</dbReference>
<dbReference type="GO" id="GO:0070206">
    <property type="term" value="P:protein trimerization"/>
    <property type="evidence" value="ECO:0007669"/>
    <property type="project" value="InterPro"/>
</dbReference>
<keyword evidence="2" id="KW-0175">Coiled coil</keyword>
<dbReference type="InterPro" id="IPR039565">
    <property type="entry name" value="BamD-like"/>
</dbReference>
<keyword evidence="2" id="KW-0132">Cell division</keyword>
<dbReference type="InterPro" id="IPR034706">
    <property type="entry name" value="CpoB"/>
</dbReference>
<dbReference type="NCBIfam" id="TIGR02795">
    <property type="entry name" value="tol_pal_ybgF"/>
    <property type="match status" value="1"/>
</dbReference>
<keyword evidence="2" id="KW-0131">Cell cycle</keyword>
<sequence length="280" mass="31258" precursor="true">MKVSSFVITLGFVSLASAAVSSGTVSLSPASVANILFGSAAHAQGAPVVSAANAQQSNETAIQRNETVPQRLDRLERMLAGRSQGQAEMLEQIGRLQRELSELRGVTEEHTYQLEQMLQRQRDIYQELDRLSQQLRQSNETAAPVLPTSGVSFSENESENVAYDRAVALVLQERQYERAIPQFQAFLENYPGSSYTSNAHYWLGQLFYAQESYSEAKVHFSTVVRDFPDSNKRADCLLKLGMIAATENNRSEAQRFFNQVRSEYSNSTEAEMAGRQLENL</sequence>
<evidence type="ECO:0000259" key="5">
    <source>
        <dbReference type="Pfam" id="PF16331"/>
    </source>
</evidence>
<evidence type="ECO:0000256" key="1">
    <source>
        <dbReference type="ARBA" id="ARBA00022729"/>
    </source>
</evidence>
<feature type="domain" description="YbgF trimerisation" evidence="5">
    <location>
        <begin position="69"/>
        <end position="141"/>
    </location>
</feature>
<evidence type="ECO:0000256" key="2">
    <source>
        <dbReference type="HAMAP-Rule" id="MF_02066"/>
    </source>
</evidence>
<keyword evidence="1 2" id="KW-0732">Signal</keyword>
<comment type="subcellular location">
    <subcellularLocation>
        <location evidence="2">Periplasm</location>
    </subcellularLocation>
</comment>
<evidence type="ECO:0000313" key="7">
    <source>
        <dbReference type="Proteomes" id="UP000288395"/>
    </source>
</evidence>
<feature type="signal peptide" evidence="2">
    <location>
        <begin position="1"/>
        <end position="18"/>
    </location>
</feature>
<name>A0A432VTH0_9GAMM</name>
<evidence type="ECO:0000256" key="3">
    <source>
        <dbReference type="PROSITE-ProRule" id="PRU00339"/>
    </source>
</evidence>
<dbReference type="InterPro" id="IPR011990">
    <property type="entry name" value="TPR-like_helical_dom_sf"/>
</dbReference>
<dbReference type="InterPro" id="IPR014162">
    <property type="entry name" value="CpoB_C"/>
</dbReference>
<comment type="function">
    <text evidence="2">Mediates coordination of peptidoglycan synthesis and outer membrane constriction during cell division.</text>
</comment>
<evidence type="ECO:0000313" key="6">
    <source>
        <dbReference type="EMBL" id="RUO19680.1"/>
    </source>
</evidence>
<keyword evidence="7" id="KW-1185">Reference proteome</keyword>
<dbReference type="GO" id="GO:0043093">
    <property type="term" value="P:FtsZ-dependent cytokinesis"/>
    <property type="evidence" value="ECO:0007669"/>
    <property type="project" value="UniProtKB-UniRule"/>
</dbReference>
<proteinExistence type="inferred from homology"/>
<feature type="chain" id="PRO_5019595103" description="Cell division coordinator CpoB" evidence="2">
    <location>
        <begin position="19"/>
        <end position="280"/>
    </location>
</feature>
<dbReference type="AlphaFoldDB" id="A0A432VTH0"/>
<evidence type="ECO:0000259" key="4">
    <source>
        <dbReference type="Pfam" id="PF13525"/>
    </source>
</evidence>
<dbReference type="Proteomes" id="UP000288395">
    <property type="component" value="Unassembled WGS sequence"/>
</dbReference>
<accession>A0A432VTH0</accession>
<protein>
    <recommendedName>
        <fullName evidence="2">Cell division coordinator CpoB</fullName>
    </recommendedName>
</protein>
<dbReference type="Pfam" id="PF16331">
    <property type="entry name" value="TolA_bind_tri"/>
    <property type="match status" value="1"/>
</dbReference>
<keyword evidence="2" id="KW-0574">Periplasm</keyword>
<dbReference type="HAMAP" id="MF_02066">
    <property type="entry name" value="CpoB"/>
    <property type="match status" value="1"/>
</dbReference>
<feature type="coiled-coil region" evidence="2">
    <location>
        <begin position="114"/>
        <end position="141"/>
    </location>
</feature>
<dbReference type="InterPro" id="IPR032519">
    <property type="entry name" value="YbgF_tri"/>
</dbReference>
<dbReference type="GO" id="GO:0030288">
    <property type="term" value="C:outer membrane-bounded periplasmic space"/>
    <property type="evidence" value="ECO:0007669"/>
    <property type="project" value="UniProtKB-UniRule"/>
</dbReference>
<feature type="repeat" description="TPR" evidence="3">
    <location>
        <begin position="197"/>
        <end position="230"/>
    </location>
</feature>